<dbReference type="EMBL" id="MU274900">
    <property type="protein sequence ID" value="KAI0094747.1"/>
    <property type="molecule type" value="Genomic_DNA"/>
</dbReference>
<protein>
    <submittedName>
        <fullName evidence="1">Uncharacterized protein</fullName>
    </submittedName>
</protein>
<comment type="caution">
    <text evidence="1">The sequence shown here is derived from an EMBL/GenBank/DDBJ whole genome shotgun (WGS) entry which is preliminary data.</text>
</comment>
<sequence length="130" mass="14229">MSPTCTLPYEVLLELVNDTRHSITMQALHPEDEAHLGATILMHSAESISLVLTAGLPYRYGIRKHGKEAGLNVKIWHDTVCNLSTVFAASVPAMTPSDGTYSVADGIKVAFASFNLYVTHQWKSVQDTEV</sequence>
<evidence type="ECO:0000313" key="2">
    <source>
        <dbReference type="Proteomes" id="UP001055072"/>
    </source>
</evidence>
<keyword evidence="2" id="KW-1185">Reference proteome</keyword>
<organism evidence="1 2">
    <name type="scientific">Irpex rosettiformis</name>
    <dbReference type="NCBI Taxonomy" id="378272"/>
    <lineage>
        <taxon>Eukaryota</taxon>
        <taxon>Fungi</taxon>
        <taxon>Dikarya</taxon>
        <taxon>Basidiomycota</taxon>
        <taxon>Agaricomycotina</taxon>
        <taxon>Agaricomycetes</taxon>
        <taxon>Polyporales</taxon>
        <taxon>Irpicaceae</taxon>
        <taxon>Irpex</taxon>
    </lineage>
</organism>
<evidence type="ECO:0000313" key="1">
    <source>
        <dbReference type="EMBL" id="KAI0094747.1"/>
    </source>
</evidence>
<name>A0ACB8UJY2_9APHY</name>
<reference evidence="1" key="1">
    <citation type="journal article" date="2021" name="Environ. Microbiol.">
        <title>Gene family expansions and transcriptome signatures uncover fungal adaptations to wood decay.</title>
        <authorList>
            <person name="Hage H."/>
            <person name="Miyauchi S."/>
            <person name="Viragh M."/>
            <person name="Drula E."/>
            <person name="Min B."/>
            <person name="Chaduli D."/>
            <person name="Navarro D."/>
            <person name="Favel A."/>
            <person name="Norest M."/>
            <person name="Lesage-Meessen L."/>
            <person name="Balint B."/>
            <person name="Merenyi Z."/>
            <person name="de Eugenio L."/>
            <person name="Morin E."/>
            <person name="Martinez A.T."/>
            <person name="Baldrian P."/>
            <person name="Stursova M."/>
            <person name="Martinez M.J."/>
            <person name="Novotny C."/>
            <person name="Magnuson J.K."/>
            <person name="Spatafora J.W."/>
            <person name="Maurice S."/>
            <person name="Pangilinan J."/>
            <person name="Andreopoulos W."/>
            <person name="LaButti K."/>
            <person name="Hundley H."/>
            <person name="Na H."/>
            <person name="Kuo A."/>
            <person name="Barry K."/>
            <person name="Lipzen A."/>
            <person name="Henrissat B."/>
            <person name="Riley R."/>
            <person name="Ahrendt S."/>
            <person name="Nagy L.G."/>
            <person name="Grigoriev I.V."/>
            <person name="Martin F."/>
            <person name="Rosso M.N."/>
        </authorList>
    </citation>
    <scope>NUCLEOTIDE SEQUENCE</scope>
    <source>
        <strain evidence="1">CBS 384.51</strain>
    </source>
</reference>
<dbReference type="Proteomes" id="UP001055072">
    <property type="component" value="Unassembled WGS sequence"/>
</dbReference>
<accession>A0ACB8UJY2</accession>
<proteinExistence type="predicted"/>
<gene>
    <name evidence="1" type="ORF">BDY19DRAFT_901862</name>
</gene>